<dbReference type="PROSITE" id="PS50112">
    <property type="entry name" value="PAS"/>
    <property type="match status" value="1"/>
</dbReference>
<evidence type="ECO:0000256" key="2">
    <source>
        <dbReference type="ARBA" id="ARBA00004370"/>
    </source>
</evidence>
<evidence type="ECO:0000256" key="8">
    <source>
        <dbReference type="ARBA" id="ARBA00022840"/>
    </source>
</evidence>
<dbReference type="InterPro" id="IPR050736">
    <property type="entry name" value="Sensor_HK_Regulatory"/>
</dbReference>
<evidence type="ECO:0000313" key="15">
    <source>
        <dbReference type="Proteomes" id="UP000253941"/>
    </source>
</evidence>
<dbReference type="SMART" id="SM00388">
    <property type="entry name" value="HisKA"/>
    <property type="match status" value="1"/>
</dbReference>
<dbReference type="CDD" id="cd00082">
    <property type="entry name" value="HisKA"/>
    <property type="match status" value="1"/>
</dbReference>
<organism evidence="14 15">
    <name type="scientific">Ferruginivarius sediminum</name>
    <dbReference type="NCBI Taxonomy" id="2661937"/>
    <lineage>
        <taxon>Bacteria</taxon>
        <taxon>Pseudomonadati</taxon>
        <taxon>Pseudomonadota</taxon>
        <taxon>Alphaproteobacteria</taxon>
        <taxon>Rhodospirillales</taxon>
        <taxon>Rhodospirillaceae</taxon>
        <taxon>Ferruginivarius</taxon>
    </lineage>
</organism>
<keyword evidence="7" id="KW-0418">Kinase</keyword>
<evidence type="ECO:0000256" key="11">
    <source>
        <dbReference type="SAM" id="Phobius"/>
    </source>
</evidence>
<dbReference type="InterPro" id="IPR004358">
    <property type="entry name" value="Sig_transdc_His_kin-like_C"/>
</dbReference>
<evidence type="ECO:0000256" key="3">
    <source>
        <dbReference type="ARBA" id="ARBA00012438"/>
    </source>
</evidence>
<accession>A0A369TDK3</accession>
<dbReference type="Pfam" id="PF08448">
    <property type="entry name" value="PAS_4"/>
    <property type="match status" value="1"/>
</dbReference>
<dbReference type="PANTHER" id="PTHR43711:SF31">
    <property type="entry name" value="HISTIDINE KINASE"/>
    <property type="match status" value="1"/>
</dbReference>
<keyword evidence="15" id="KW-1185">Reference proteome</keyword>
<sequence length="648" mass="70419">MFQPDGILGCQGGVVTGMPKLTRNAFARLVEPLRCRLCRRIAGVVFLSILVVEGAILVPSYFSYRADLHDRLAHAGRAALSATFRPQTHARTSDLLIAGRLISQDGSVLGGRLYDADGKILGAFSEAPEYGRAALVKAPRRTAGGDRYEVFYSADELGTRYGVAARLDATWIAAELNGFVWRILTLVLMISTVVCAATMIIVGRKAMAPMLALRDHLAAAHDDPAHADQRKFRGGGDEWNDLGEAVDRLFGRVARTYREDLMLMTTMADQASDAIIAYDQAGNIVYANAACRELAGCDNLEQMQAAGRPRVRMPGEEVGRPLPEAIHDRVNGVQVIVEGCSGREVPCLMQAAFLDSAAGGQIHCYGHLTDISQLRDAQERLMQQNMELEAANRAKSEFLANVSHELRTPLNAIIGFSELLRNQAFPHEADARYREYADDIQMSGRHLLSLINDILDLSKIEAGHFELQEIAVDTGALVDSALRLVRGRREAQSLKLSAEIAPDLPQLFADDRAVKQVLINLLSNAVKFTPEEGSVAVRASQRADGGIDLAVADTGIGMDPKLVSRAFQPFAQVDVNFQRRFEGTGLGLSLVASLSRMHGAEVGVDTCPGQGTTVTLHFPPKRTILPEIAEEQADETEGEQTLRANVAS</sequence>
<keyword evidence="4" id="KW-0597">Phosphoprotein</keyword>
<evidence type="ECO:0000259" key="12">
    <source>
        <dbReference type="PROSITE" id="PS50109"/>
    </source>
</evidence>
<dbReference type="Gene3D" id="3.30.450.20">
    <property type="entry name" value="PAS domain"/>
    <property type="match status" value="1"/>
</dbReference>
<evidence type="ECO:0000313" key="14">
    <source>
        <dbReference type="EMBL" id="RDD63403.1"/>
    </source>
</evidence>
<keyword evidence="11" id="KW-0812">Transmembrane</keyword>
<dbReference type="PROSITE" id="PS50109">
    <property type="entry name" value="HIS_KIN"/>
    <property type="match status" value="1"/>
</dbReference>
<dbReference type="InterPro" id="IPR003661">
    <property type="entry name" value="HisK_dim/P_dom"/>
</dbReference>
<dbReference type="InterPro" id="IPR036890">
    <property type="entry name" value="HATPase_C_sf"/>
</dbReference>
<dbReference type="PANTHER" id="PTHR43711">
    <property type="entry name" value="TWO-COMPONENT HISTIDINE KINASE"/>
    <property type="match status" value="1"/>
</dbReference>
<protein>
    <recommendedName>
        <fullName evidence="3">histidine kinase</fullName>
        <ecNumber evidence="3">2.7.13.3</ecNumber>
    </recommendedName>
</protein>
<dbReference type="CDD" id="cd16922">
    <property type="entry name" value="HATPase_EvgS-ArcB-TorS-like"/>
    <property type="match status" value="1"/>
</dbReference>
<dbReference type="Gene3D" id="3.30.565.10">
    <property type="entry name" value="Histidine kinase-like ATPase, C-terminal domain"/>
    <property type="match status" value="1"/>
</dbReference>
<dbReference type="NCBIfam" id="TIGR00229">
    <property type="entry name" value="sensory_box"/>
    <property type="match status" value="1"/>
</dbReference>
<dbReference type="InterPro" id="IPR003594">
    <property type="entry name" value="HATPase_dom"/>
</dbReference>
<dbReference type="Gene3D" id="1.10.287.130">
    <property type="match status" value="1"/>
</dbReference>
<feature type="transmembrane region" description="Helical" evidence="11">
    <location>
        <begin position="179"/>
        <end position="202"/>
    </location>
</feature>
<dbReference type="PRINTS" id="PR00344">
    <property type="entry name" value="BCTRLSENSOR"/>
</dbReference>
<gene>
    <name evidence="14" type="ORF">DRB17_02870</name>
</gene>
<keyword evidence="6" id="KW-0547">Nucleotide-binding</keyword>
<dbReference type="GO" id="GO:0000155">
    <property type="term" value="F:phosphorelay sensor kinase activity"/>
    <property type="evidence" value="ECO:0007669"/>
    <property type="project" value="InterPro"/>
</dbReference>
<dbReference type="Proteomes" id="UP000253941">
    <property type="component" value="Unassembled WGS sequence"/>
</dbReference>
<evidence type="ECO:0000256" key="10">
    <source>
        <dbReference type="ARBA" id="ARBA00023136"/>
    </source>
</evidence>
<dbReference type="EC" id="2.7.13.3" evidence="3"/>
<keyword evidence="8" id="KW-0067">ATP-binding</keyword>
<dbReference type="InterPro" id="IPR000014">
    <property type="entry name" value="PAS"/>
</dbReference>
<comment type="caution">
    <text evidence="14">The sequence shown here is derived from an EMBL/GenBank/DDBJ whole genome shotgun (WGS) entry which is preliminary data.</text>
</comment>
<keyword evidence="9" id="KW-0902">Two-component regulatory system</keyword>
<dbReference type="InterPro" id="IPR035965">
    <property type="entry name" value="PAS-like_dom_sf"/>
</dbReference>
<evidence type="ECO:0000259" key="13">
    <source>
        <dbReference type="PROSITE" id="PS50112"/>
    </source>
</evidence>
<dbReference type="SMART" id="SM00387">
    <property type="entry name" value="HATPase_c"/>
    <property type="match status" value="1"/>
</dbReference>
<dbReference type="GO" id="GO:0005524">
    <property type="term" value="F:ATP binding"/>
    <property type="evidence" value="ECO:0007669"/>
    <property type="project" value="UniProtKB-KW"/>
</dbReference>
<evidence type="ECO:0000256" key="9">
    <source>
        <dbReference type="ARBA" id="ARBA00023012"/>
    </source>
</evidence>
<dbReference type="InterPro" id="IPR036097">
    <property type="entry name" value="HisK_dim/P_sf"/>
</dbReference>
<reference evidence="14 15" key="1">
    <citation type="submission" date="2018-07" db="EMBL/GenBank/DDBJ databases">
        <title>Venubactetium sediminum gen. nov., sp. nov., isolated from a marine solar saltern.</title>
        <authorList>
            <person name="Wang S."/>
        </authorList>
    </citation>
    <scope>NUCLEOTIDE SEQUENCE [LARGE SCALE GENOMIC DNA]</scope>
    <source>
        <strain evidence="14 15">WD2A32</strain>
    </source>
</reference>
<dbReference type="InterPro" id="IPR013656">
    <property type="entry name" value="PAS_4"/>
</dbReference>
<dbReference type="InterPro" id="IPR005467">
    <property type="entry name" value="His_kinase_dom"/>
</dbReference>
<dbReference type="SUPFAM" id="SSF47384">
    <property type="entry name" value="Homodimeric domain of signal transducing histidine kinase"/>
    <property type="match status" value="1"/>
</dbReference>
<feature type="transmembrane region" description="Helical" evidence="11">
    <location>
        <begin position="41"/>
        <end position="62"/>
    </location>
</feature>
<keyword evidence="10 11" id="KW-0472">Membrane</keyword>
<keyword evidence="11" id="KW-1133">Transmembrane helix</keyword>
<evidence type="ECO:0000256" key="5">
    <source>
        <dbReference type="ARBA" id="ARBA00022679"/>
    </source>
</evidence>
<dbReference type="GO" id="GO:0016020">
    <property type="term" value="C:membrane"/>
    <property type="evidence" value="ECO:0007669"/>
    <property type="project" value="UniProtKB-SubCell"/>
</dbReference>
<comment type="catalytic activity">
    <reaction evidence="1">
        <text>ATP + protein L-histidine = ADP + protein N-phospho-L-histidine.</text>
        <dbReference type="EC" id="2.7.13.3"/>
    </reaction>
</comment>
<dbReference type="Pfam" id="PF00512">
    <property type="entry name" value="HisKA"/>
    <property type="match status" value="1"/>
</dbReference>
<dbReference type="AlphaFoldDB" id="A0A369TDK3"/>
<dbReference type="FunFam" id="1.10.287.130:FF:000038">
    <property type="entry name" value="Sensory transduction histidine kinase"/>
    <property type="match status" value="1"/>
</dbReference>
<evidence type="ECO:0000256" key="6">
    <source>
        <dbReference type="ARBA" id="ARBA00022741"/>
    </source>
</evidence>
<proteinExistence type="predicted"/>
<dbReference type="Pfam" id="PF02518">
    <property type="entry name" value="HATPase_c"/>
    <property type="match status" value="1"/>
</dbReference>
<comment type="subcellular location">
    <subcellularLocation>
        <location evidence="2">Membrane</location>
    </subcellularLocation>
</comment>
<feature type="domain" description="Histidine kinase" evidence="12">
    <location>
        <begin position="401"/>
        <end position="622"/>
    </location>
</feature>
<evidence type="ECO:0000256" key="7">
    <source>
        <dbReference type="ARBA" id="ARBA00022777"/>
    </source>
</evidence>
<evidence type="ECO:0000256" key="1">
    <source>
        <dbReference type="ARBA" id="ARBA00000085"/>
    </source>
</evidence>
<name>A0A369TDK3_9PROT</name>
<dbReference type="EMBL" id="QPMH01000002">
    <property type="protein sequence ID" value="RDD63403.1"/>
    <property type="molecule type" value="Genomic_DNA"/>
</dbReference>
<evidence type="ECO:0000256" key="4">
    <source>
        <dbReference type="ARBA" id="ARBA00022553"/>
    </source>
</evidence>
<feature type="domain" description="PAS" evidence="13">
    <location>
        <begin position="260"/>
        <end position="296"/>
    </location>
</feature>
<dbReference type="SUPFAM" id="SSF55874">
    <property type="entry name" value="ATPase domain of HSP90 chaperone/DNA topoisomerase II/histidine kinase"/>
    <property type="match status" value="1"/>
</dbReference>
<dbReference type="SUPFAM" id="SSF55785">
    <property type="entry name" value="PYP-like sensor domain (PAS domain)"/>
    <property type="match status" value="1"/>
</dbReference>
<keyword evidence="5" id="KW-0808">Transferase</keyword>